<dbReference type="Pfam" id="PF00296">
    <property type="entry name" value="Bac_luciferase"/>
    <property type="match status" value="1"/>
</dbReference>
<sequence>MKPHMHLTVQMAAGYGVEPGSWRWPGENPAAFIDVDTFVKAGRIAERGLVDAFFMDDRPGITNDLSGEPPHSGLDPLVVLAAMAAATERVGLVASVSTSVNEPYTIARQLRSLDHLSQGRMGWNVVTTNAPAALQNYLASAPRPEHKHVRAREVWQAVLALWGSWPDDALLLDVAAGRFAAMHRLRPINFRGRHVASRGPLGLPPSPQGMPVVFAPGDGPYGFRFAAPGVEAVYNQPLDLAAARRYWRTLSEALRRQSRAPDEVTVFSSVVTSLASSEREALDRRAALDALGNPQARLRQLAAMLGVEAGQLDPDRPIPVQRLPQPVPASADPRAQRAYALALQGWSLHDILAHGVLGHHPVAIGTPEQVADFLEAWFRADIGGGFTILPDAGLGALTDFVEQVVPILQARGLFRQRYTGQTLRDHLGLPYRNGPVPG</sequence>
<evidence type="ECO:0000256" key="3">
    <source>
        <dbReference type="ARBA" id="ARBA00023002"/>
    </source>
</evidence>
<evidence type="ECO:0000256" key="5">
    <source>
        <dbReference type="ARBA" id="ARBA00033748"/>
    </source>
</evidence>
<dbReference type="InterPro" id="IPR036661">
    <property type="entry name" value="Luciferase-like_sf"/>
</dbReference>
<dbReference type="Proteomes" id="UP000554726">
    <property type="component" value="Unassembled WGS sequence"/>
</dbReference>
<keyword evidence="4 7" id="KW-0503">Monooxygenase</keyword>
<comment type="similarity">
    <text evidence="5">Belongs to the NtaA/SnaA/DszA monooxygenase family.</text>
</comment>
<organism evidence="7 8">
    <name type="scientific">Xanthomonas cannabis</name>
    <dbReference type="NCBI Taxonomy" id="1885674"/>
    <lineage>
        <taxon>Bacteria</taxon>
        <taxon>Pseudomonadati</taxon>
        <taxon>Pseudomonadota</taxon>
        <taxon>Gammaproteobacteria</taxon>
        <taxon>Lysobacterales</taxon>
        <taxon>Lysobacteraceae</taxon>
        <taxon>Xanthomonas</taxon>
    </lineage>
</organism>
<dbReference type="GO" id="GO:0004497">
    <property type="term" value="F:monooxygenase activity"/>
    <property type="evidence" value="ECO:0007669"/>
    <property type="project" value="UniProtKB-KW"/>
</dbReference>
<dbReference type="NCBIfam" id="TIGR03860">
    <property type="entry name" value="FMN_nitrolo"/>
    <property type="match status" value="1"/>
</dbReference>
<evidence type="ECO:0000256" key="1">
    <source>
        <dbReference type="ARBA" id="ARBA00022630"/>
    </source>
</evidence>
<comment type="caution">
    <text evidence="7">The sequence shown here is derived from an EMBL/GenBank/DDBJ whole genome shotgun (WGS) entry which is preliminary data.</text>
</comment>
<dbReference type="InterPro" id="IPR016215">
    <property type="entry name" value="NTA_MOA"/>
</dbReference>
<dbReference type="PIRSF" id="PIRSF000337">
    <property type="entry name" value="NTA_MOA"/>
    <property type="match status" value="1"/>
</dbReference>
<keyword evidence="3" id="KW-0560">Oxidoreductase</keyword>
<keyword evidence="8" id="KW-1185">Reference proteome</keyword>
<reference evidence="7 8" key="1">
    <citation type="submission" date="2020-08" db="EMBL/GenBank/DDBJ databases">
        <title>Studying the diversity of plant-associated saprophytic bacteria and their role in host health and plant-pathogen interactions.</title>
        <authorList>
            <person name="Potnis N."/>
        </authorList>
    </citation>
    <scope>NUCLEOTIDE SEQUENCE [LARGE SCALE GENOMIC DNA]</scope>
    <source>
        <strain evidence="7 8">F16</strain>
    </source>
</reference>
<evidence type="ECO:0000313" key="7">
    <source>
        <dbReference type="EMBL" id="MBB4593910.1"/>
    </source>
</evidence>
<proteinExistence type="inferred from homology"/>
<accession>A0ABR6JMA4</accession>
<protein>
    <submittedName>
        <fullName evidence="7">FMN-dependent oxidoreductase (Nitrilotriacetate monooxygenase family)</fullName>
    </submittedName>
</protein>
<evidence type="ECO:0000259" key="6">
    <source>
        <dbReference type="Pfam" id="PF00296"/>
    </source>
</evidence>
<dbReference type="RefSeq" id="WP_166743667.1">
    <property type="nucleotide sequence ID" value="NZ_JAASQY010000002.1"/>
</dbReference>
<dbReference type="PANTHER" id="PTHR30011">
    <property type="entry name" value="ALKANESULFONATE MONOOXYGENASE-RELATED"/>
    <property type="match status" value="1"/>
</dbReference>
<evidence type="ECO:0000313" key="8">
    <source>
        <dbReference type="Proteomes" id="UP000554726"/>
    </source>
</evidence>
<evidence type="ECO:0000256" key="4">
    <source>
        <dbReference type="ARBA" id="ARBA00023033"/>
    </source>
</evidence>
<dbReference type="EMBL" id="JACHNS010000004">
    <property type="protein sequence ID" value="MBB4593910.1"/>
    <property type="molecule type" value="Genomic_DNA"/>
</dbReference>
<dbReference type="InterPro" id="IPR051260">
    <property type="entry name" value="Diverse_substr_monoxygenases"/>
</dbReference>
<name>A0ABR6JMA4_9XANT</name>
<evidence type="ECO:0000256" key="2">
    <source>
        <dbReference type="ARBA" id="ARBA00022643"/>
    </source>
</evidence>
<dbReference type="Gene3D" id="3.20.20.30">
    <property type="entry name" value="Luciferase-like domain"/>
    <property type="match status" value="1"/>
</dbReference>
<dbReference type="InterPro" id="IPR011251">
    <property type="entry name" value="Luciferase-like_dom"/>
</dbReference>
<gene>
    <name evidence="7" type="ORF">FHR60_002594</name>
</gene>
<feature type="domain" description="Luciferase-like" evidence="6">
    <location>
        <begin position="64"/>
        <end position="378"/>
    </location>
</feature>
<dbReference type="SUPFAM" id="SSF51679">
    <property type="entry name" value="Bacterial luciferase-like"/>
    <property type="match status" value="1"/>
</dbReference>
<dbReference type="PANTHER" id="PTHR30011:SF16">
    <property type="entry name" value="C2H2 FINGER DOMAIN TRANSCRIPTION FACTOR (EUROFUNG)-RELATED"/>
    <property type="match status" value="1"/>
</dbReference>
<keyword evidence="2" id="KW-0288">FMN</keyword>
<keyword evidence="1" id="KW-0285">Flavoprotein</keyword>